<keyword evidence="2" id="KW-1185">Reference proteome</keyword>
<dbReference type="Proteomes" id="UP001365846">
    <property type="component" value="Unassembled WGS sequence"/>
</dbReference>
<dbReference type="RefSeq" id="WP_340357941.1">
    <property type="nucleotide sequence ID" value="NZ_JBBKZU010000006.1"/>
</dbReference>
<evidence type="ECO:0000313" key="1">
    <source>
        <dbReference type="EMBL" id="MEJ8812700.1"/>
    </source>
</evidence>
<comment type="caution">
    <text evidence="1">The sequence shown here is derived from an EMBL/GenBank/DDBJ whole genome shotgun (WGS) entry which is preliminary data.</text>
</comment>
<reference evidence="1 2" key="1">
    <citation type="submission" date="2024-03" db="EMBL/GenBank/DDBJ databases">
        <title>Novel species of the genus Variovorax.</title>
        <authorList>
            <person name="Liu Q."/>
            <person name="Xin Y.-H."/>
        </authorList>
    </citation>
    <scope>NUCLEOTIDE SEQUENCE [LARGE SCALE GENOMIC DNA]</scope>
    <source>
        <strain evidence="1 2">KACC 18899</strain>
    </source>
</reference>
<accession>A0ABU8VG98</accession>
<proteinExistence type="predicted"/>
<dbReference type="EMBL" id="JBBKZU010000006">
    <property type="protein sequence ID" value="MEJ8812700.1"/>
    <property type="molecule type" value="Genomic_DNA"/>
</dbReference>
<evidence type="ECO:0000313" key="2">
    <source>
        <dbReference type="Proteomes" id="UP001365846"/>
    </source>
</evidence>
<sequence length="105" mass="11676">MYYMDARNISKPQWTSAGLLGLLRASLPPTDRARAVASHANPPPERLDSDQIAEVASAWRDRSSFGDLGAESVAQALEMVARRRAEKQNRIQAMGKRLTDLMRLP</sequence>
<organism evidence="1 2">
    <name type="scientific">Variovorax ureilyticus</name>
    <dbReference type="NCBI Taxonomy" id="1836198"/>
    <lineage>
        <taxon>Bacteria</taxon>
        <taxon>Pseudomonadati</taxon>
        <taxon>Pseudomonadota</taxon>
        <taxon>Betaproteobacteria</taxon>
        <taxon>Burkholderiales</taxon>
        <taxon>Comamonadaceae</taxon>
        <taxon>Variovorax</taxon>
    </lineage>
</organism>
<name>A0ABU8VG98_9BURK</name>
<protein>
    <submittedName>
        <fullName evidence="1">Uncharacterized protein</fullName>
    </submittedName>
</protein>
<gene>
    <name evidence="1" type="ORF">WKW77_16560</name>
</gene>